<dbReference type="Gene3D" id="1.10.510.10">
    <property type="entry name" value="Transferase(Phosphotransferase) domain 1"/>
    <property type="match status" value="1"/>
</dbReference>
<dbReference type="GO" id="GO:0005524">
    <property type="term" value="F:ATP binding"/>
    <property type="evidence" value="ECO:0007669"/>
    <property type="project" value="UniProtKB-KW"/>
</dbReference>
<dbReference type="GO" id="GO:0035556">
    <property type="term" value="P:intracellular signal transduction"/>
    <property type="evidence" value="ECO:0007669"/>
    <property type="project" value="TreeGrafter"/>
</dbReference>
<evidence type="ECO:0000256" key="3">
    <source>
        <dbReference type="SAM" id="MobiDB-lite"/>
    </source>
</evidence>
<dbReference type="Proteomes" id="UP001485043">
    <property type="component" value="Unassembled WGS sequence"/>
</dbReference>
<dbReference type="InterPro" id="IPR000719">
    <property type="entry name" value="Prot_kinase_dom"/>
</dbReference>
<proteinExistence type="predicted"/>
<feature type="compositionally biased region" description="Polar residues" evidence="3">
    <location>
        <begin position="1"/>
        <end position="30"/>
    </location>
</feature>
<feature type="region of interest" description="Disordered" evidence="3">
    <location>
        <begin position="1"/>
        <end position="46"/>
    </location>
</feature>
<dbReference type="EMBL" id="JALJOV010000985">
    <property type="protein sequence ID" value="KAK9857179.1"/>
    <property type="molecule type" value="Genomic_DNA"/>
</dbReference>
<evidence type="ECO:0000259" key="4">
    <source>
        <dbReference type="PROSITE" id="PS50011"/>
    </source>
</evidence>
<feature type="region of interest" description="Disordered" evidence="3">
    <location>
        <begin position="68"/>
        <end position="88"/>
    </location>
</feature>
<feature type="compositionally biased region" description="Basic and acidic residues" evidence="3">
    <location>
        <begin position="351"/>
        <end position="361"/>
    </location>
</feature>
<dbReference type="PROSITE" id="PS50011">
    <property type="entry name" value="PROTEIN_KINASE_DOM"/>
    <property type="match status" value="1"/>
</dbReference>
<dbReference type="SUPFAM" id="SSF56112">
    <property type="entry name" value="Protein kinase-like (PK-like)"/>
    <property type="match status" value="1"/>
</dbReference>
<name>A0AAW1SUT6_9CHLO</name>
<feature type="compositionally biased region" description="Polar residues" evidence="3">
    <location>
        <begin position="79"/>
        <end position="88"/>
    </location>
</feature>
<dbReference type="SMART" id="SM00220">
    <property type="entry name" value="S_TKc"/>
    <property type="match status" value="1"/>
</dbReference>
<comment type="caution">
    <text evidence="5">The sequence shown here is derived from an EMBL/GenBank/DDBJ whole genome shotgun (WGS) entry which is preliminary data.</text>
</comment>
<evidence type="ECO:0000256" key="2">
    <source>
        <dbReference type="ARBA" id="ARBA00022840"/>
    </source>
</evidence>
<dbReference type="GO" id="GO:0004674">
    <property type="term" value="F:protein serine/threonine kinase activity"/>
    <property type="evidence" value="ECO:0007669"/>
    <property type="project" value="TreeGrafter"/>
</dbReference>
<dbReference type="PANTHER" id="PTHR24346">
    <property type="entry name" value="MAP/MICROTUBULE AFFINITY-REGULATING KINASE"/>
    <property type="match status" value="1"/>
</dbReference>
<reference evidence="5 6" key="1">
    <citation type="journal article" date="2024" name="Nat. Commun.">
        <title>Phylogenomics reveals the evolutionary origins of lichenization in chlorophyte algae.</title>
        <authorList>
            <person name="Puginier C."/>
            <person name="Libourel C."/>
            <person name="Otte J."/>
            <person name="Skaloud P."/>
            <person name="Haon M."/>
            <person name="Grisel S."/>
            <person name="Petersen M."/>
            <person name="Berrin J.G."/>
            <person name="Delaux P.M."/>
            <person name="Dal Grande F."/>
            <person name="Keller J."/>
        </authorList>
    </citation>
    <scope>NUCLEOTIDE SEQUENCE [LARGE SCALE GENOMIC DNA]</scope>
    <source>
        <strain evidence="5 6">SAG 2523</strain>
    </source>
</reference>
<dbReference type="PANTHER" id="PTHR24346:SF30">
    <property type="entry name" value="MATERNAL EMBRYONIC LEUCINE ZIPPER KINASE"/>
    <property type="match status" value="1"/>
</dbReference>
<dbReference type="Pfam" id="PF00069">
    <property type="entry name" value="Pkinase"/>
    <property type="match status" value="1"/>
</dbReference>
<keyword evidence="6" id="KW-1185">Reference proteome</keyword>
<dbReference type="InterPro" id="IPR011009">
    <property type="entry name" value="Kinase-like_dom_sf"/>
</dbReference>
<protein>
    <recommendedName>
        <fullName evidence="4">Protein kinase domain-containing protein</fullName>
    </recommendedName>
</protein>
<dbReference type="AlphaFoldDB" id="A0AAW1SUT6"/>
<feature type="region of interest" description="Disordered" evidence="3">
    <location>
        <begin position="335"/>
        <end position="367"/>
    </location>
</feature>
<gene>
    <name evidence="5" type="ORF">WJX84_007184</name>
</gene>
<organism evidence="5 6">
    <name type="scientific">Apatococcus fuscideae</name>
    <dbReference type="NCBI Taxonomy" id="2026836"/>
    <lineage>
        <taxon>Eukaryota</taxon>
        <taxon>Viridiplantae</taxon>
        <taxon>Chlorophyta</taxon>
        <taxon>core chlorophytes</taxon>
        <taxon>Trebouxiophyceae</taxon>
        <taxon>Chlorellales</taxon>
        <taxon>Chlorellaceae</taxon>
        <taxon>Apatococcus</taxon>
    </lineage>
</organism>
<keyword evidence="1" id="KW-0547">Nucleotide-binding</keyword>
<sequence>MGGQRHSFNNPTWSPEPSSVLPSPCSSFKAQSDAYGEPSQSIWETLQGPWDPSPSWWFSPLESHLEQGKAAPQLAGSPSAASTPQANACSEDPCVSLLEVLRHHGGPLPEALAWAAVEEAAGTLQNLHDADLVHGAVSLETISLDGSVKARLHGIENACQLSVDGSSQQQGLCADPNFAPPEIVWARHGPFRLTPAADMWSLGAVLLSLLRGSSLPFDPPGLGSTRFHASMLPDGLQAWLDGRLERLQSSQPALVPAGAACVVKALLRADPAQRATAAQICKSGWLASRPAPLSSPNDKVPKLLDVEDTESLFTWNTVEGAADAMGHLWLQPEGAAASVSGSGPSDVHPSFMREPREEADNKTGLLD</sequence>
<keyword evidence="2" id="KW-0067">ATP-binding</keyword>
<evidence type="ECO:0000256" key="1">
    <source>
        <dbReference type="ARBA" id="ARBA00022741"/>
    </source>
</evidence>
<dbReference type="GO" id="GO:0005737">
    <property type="term" value="C:cytoplasm"/>
    <property type="evidence" value="ECO:0007669"/>
    <property type="project" value="TreeGrafter"/>
</dbReference>
<feature type="domain" description="Protein kinase" evidence="4">
    <location>
        <begin position="1"/>
        <end position="286"/>
    </location>
</feature>
<evidence type="ECO:0000313" key="6">
    <source>
        <dbReference type="Proteomes" id="UP001485043"/>
    </source>
</evidence>
<accession>A0AAW1SUT6</accession>
<evidence type="ECO:0000313" key="5">
    <source>
        <dbReference type="EMBL" id="KAK9857179.1"/>
    </source>
</evidence>